<proteinExistence type="predicted"/>
<feature type="domain" description="HipA N-terminal subdomain 1" evidence="1">
    <location>
        <begin position="2"/>
        <end position="93"/>
    </location>
</feature>
<keyword evidence="3" id="KW-1185">Reference proteome</keyword>
<dbReference type="EMBL" id="JMPR01000013">
    <property type="protein sequence ID" value="KFD21622.1"/>
    <property type="molecule type" value="Genomic_DNA"/>
</dbReference>
<dbReference type="NCBIfam" id="TIGR03071">
    <property type="entry name" value="couple_hipA"/>
    <property type="match status" value="1"/>
</dbReference>
<organism evidence="2 3">
    <name type="scientific">Tatumella ptyseos ATCC 33301</name>
    <dbReference type="NCBI Taxonomy" id="1005995"/>
    <lineage>
        <taxon>Bacteria</taxon>
        <taxon>Pseudomonadati</taxon>
        <taxon>Pseudomonadota</taxon>
        <taxon>Gammaproteobacteria</taxon>
        <taxon>Enterobacterales</taxon>
        <taxon>Erwiniaceae</taxon>
        <taxon>Tatumella</taxon>
    </lineage>
</organism>
<name>A0A085JMC6_9GAMM</name>
<accession>A0A085JMC6</accession>
<evidence type="ECO:0000259" key="1">
    <source>
        <dbReference type="Pfam" id="PF13657"/>
    </source>
</evidence>
<protein>
    <recommendedName>
        <fullName evidence="1">HipA N-terminal subdomain 1 domain-containing protein</fullName>
    </recommendedName>
</protein>
<comment type="caution">
    <text evidence="2">The sequence shown here is derived from an EMBL/GenBank/DDBJ whole genome shotgun (WGS) entry which is preliminary data.</text>
</comment>
<sequence length="99" mass="11132">MVYLHSTLAGMLTQSDKGYTFSYQPDYQGRAISLSLPLNGGPFFSEVLHPFFQGLAPEGWLRKRYSEIQHLDEKDLLGMLIANNQDLLGAITLELNNDV</sequence>
<reference evidence="2 3" key="1">
    <citation type="submission" date="2014-05" db="EMBL/GenBank/DDBJ databases">
        <title>ATOL: Assembling a taxonomically balanced genome-scale reconstruction of the evolutionary history of the Enterobacteriaceae.</title>
        <authorList>
            <person name="Plunkett G.III."/>
            <person name="Neeno-Eckwall E.C."/>
            <person name="Glasner J.D."/>
            <person name="Perna N.T."/>
        </authorList>
    </citation>
    <scope>NUCLEOTIDE SEQUENCE [LARGE SCALE GENOMIC DNA]</scope>
    <source>
        <strain evidence="2 3">ATCC 33301</strain>
    </source>
</reference>
<evidence type="ECO:0000313" key="2">
    <source>
        <dbReference type="EMBL" id="KFD21622.1"/>
    </source>
</evidence>
<dbReference type="Pfam" id="PF13657">
    <property type="entry name" value="Couple_hipA"/>
    <property type="match status" value="1"/>
</dbReference>
<gene>
    <name evidence="2" type="ORF">GTPT_0721</name>
</gene>
<dbReference type="OrthoDB" id="196808at2"/>
<dbReference type="eggNOG" id="COG3550">
    <property type="taxonomic scope" value="Bacteria"/>
</dbReference>
<dbReference type="Proteomes" id="UP000028602">
    <property type="component" value="Unassembled WGS sequence"/>
</dbReference>
<dbReference type="AlphaFoldDB" id="A0A085JMC6"/>
<evidence type="ECO:0000313" key="3">
    <source>
        <dbReference type="Proteomes" id="UP000028602"/>
    </source>
</evidence>
<dbReference type="InterPro" id="IPR017508">
    <property type="entry name" value="HipA_N1"/>
</dbReference>